<dbReference type="EMBL" id="JBHSEC010000001">
    <property type="protein sequence ID" value="MFC4408888.1"/>
    <property type="molecule type" value="Genomic_DNA"/>
</dbReference>
<dbReference type="InterPro" id="IPR002925">
    <property type="entry name" value="Dienelactn_hydro"/>
</dbReference>
<dbReference type="Proteomes" id="UP001595817">
    <property type="component" value="Unassembled WGS sequence"/>
</dbReference>
<organism evidence="3 4">
    <name type="scientific">Chungangia koreensis</name>
    <dbReference type="NCBI Taxonomy" id="752657"/>
    <lineage>
        <taxon>Bacteria</taxon>
        <taxon>Bacillati</taxon>
        <taxon>Bacillota</taxon>
        <taxon>Bacilli</taxon>
        <taxon>Lactobacillales</taxon>
        <taxon>Chungangia</taxon>
    </lineage>
</organism>
<reference evidence="4" key="1">
    <citation type="journal article" date="2019" name="Int. J. Syst. Evol. Microbiol.">
        <title>The Global Catalogue of Microorganisms (GCM) 10K type strain sequencing project: providing services to taxonomists for standard genome sequencing and annotation.</title>
        <authorList>
            <consortium name="The Broad Institute Genomics Platform"/>
            <consortium name="The Broad Institute Genome Sequencing Center for Infectious Disease"/>
            <person name="Wu L."/>
            <person name="Ma J."/>
        </authorList>
    </citation>
    <scope>NUCLEOTIDE SEQUENCE [LARGE SCALE GENOMIC DNA]</scope>
    <source>
        <strain evidence="4">CCUG 59778</strain>
    </source>
</reference>
<name>A0ABV8X0K6_9LACT</name>
<gene>
    <name evidence="3" type="ORF">ACFOZY_00420</name>
</gene>
<accession>A0ABV8X0K6</accession>
<protein>
    <submittedName>
        <fullName evidence="3">Prolyl oligopeptidase family serine peptidase</fullName>
    </submittedName>
</protein>
<dbReference type="SUPFAM" id="SSF53474">
    <property type="entry name" value="alpha/beta-Hydrolases"/>
    <property type="match status" value="1"/>
</dbReference>
<dbReference type="Pfam" id="PF01738">
    <property type="entry name" value="DLH"/>
    <property type="match status" value="1"/>
</dbReference>
<keyword evidence="1" id="KW-0732">Signal</keyword>
<dbReference type="RefSeq" id="WP_378151062.1">
    <property type="nucleotide sequence ID" value="NZ_JBHSEC010000001.1"/>
</dbReference>
<proteinExistence type="predicted"/>
<evidence type="ECO:0000259" key="2">
    <source>
        <dbReference type="Pfam" id="PF01738"/>
    </source>
</evidence>
<dbReference type="PANTHER" id="PTHR43037:SF1">
    <property type="entry name" value="BLL1128 PROTEIN"/>
    <property type="match status" value="1"/>
</dbReference>
<feature type="domain" description="Dienelactone hydrolase" evidence="2">
    <location>
        <begin position="89"/>
        <end position="193"/>
    </location>
</feature>
<sequence>MEMNIHTFEQQIQKNIMLNYIAFLPDGYDPSHHYPLLVFLHGIGERGKNPEKVMTHGIPQILEQSLPFILICPQCPDGTIWSMETDALDALLDEVITRFPIDENRMYLTGLSMGGYGTWDYALRYPDRFAALAPVCGGTLRLEDIGRIKHTPIWVFHGELDKRIPAEGTRQLVRAMESVGGNIKATYYPEVGHNAWVNAYSTPELYEWLLQHERKTER</sequence>
<evidence type="ECO:0000256" key="1">
    <source>
        <dbReference type="ARBA" id="ARBA00022729"/>
    </source>
</evidence>
<dbReference type="Gene3D" id="3.40.50.1820">
    <property type="entry name" value="alpha/beta hydrolase"/>
    <property type="match status" value="1"/>
</dbReference>
<dbReference type="PANTHER" id="PTHR43037">
    <property type="entry name" value="UNNAMED PRODUCT-RELATED"/>
    <property type="match status" value="1"/>
</dbReference>
<dbReference type="InterPro" id="IPR050955">
    <property type="entry name" value="Plant_Biomass_Hydrol_Est"/>
</dbReference>
<dbReference type="InterPro" id="IPR029058">
    <property type="entry name" value="AB_hydrolase_fold"/>
</dbReference>
<comment type="caution">
    <text evidence="3">The sequence shown here is derived from an EMBL/GenBank/DDBJ whole genome shotgun (WGS) entry which is preliminary data.</text>
</comment>
<evidence type="ECO:0000313" key="3">
    <source>
        <dbReference type="EMBL" id="MFC4408888.1"/>
    </source>
</evidence>
<keyword evidence="4" id="KW-1185">Reference proteome</keyword>
<evidence type="ECO:0000313" key="4">
    <source>
        <dbReference type="Proteomes" id="UP001595817"/>
    </source>
</evidence>